<reference evidence="2" key="1">
    <citation type="submission" date="2016-04" db="EMBL/GenBank/DDBJ databases">
        <authorList>
            <person name="Quiroz-Castaneda R.E."/>
            <person name="Martinez-Ocampo F."/>
        </authorList>
    </citation>
    <scope>NUCLEOTIDE SEQUENCE [LARGE SCALE GENOMIC DNA]</scope>
    <source>
        <strain evidence="2">INIFAP01</strain>
    </source>
</reference>
<keyword evidence="2" id="KW-1185">Reference proteome</keyword>
<proteinExistence type="predicted"/>
<gene>
    <name evidence="1" type="ORF">A6V39_00790</name>
</gene>
<evidence type="ECO:0000313" key="2">
    <source>
        <dbReference type="Proteomes" id="UP000077623"/>
    </source>
</evidence>
<evidence type="ECO:0000313" key="1">
    <source>
        <dbReference type="EMBL" id="OAL10588.1"/>
    </source>
</evidence>
<sequence length="203" mass="22795">MALSKANKIVVGALTTGGVSGTGAYTYYELTRPTIKDKLGETLLSYESKDADKWKTRSVTLSKDNGNLSKELKKVKDGTDTDDSRIKGWCQTNINNKFTSDKDPIFLEVQKYCTYNLKDKIEKTIDTSSWEASKHNKKLKGLQNNEGLSDEMKKIKAKLADGAIGRDENALKEWCKSSYEKPFKGEQDQDYLDTKEYCVSSDG</sequence>
<organism evidence="1 2">
    <name type="scientific">Candidatus Mycoplasma haematobovis</name>
    <dbReference type="NCBI Taxonomy" id="432608"/>
    <lineage>
        <taxon>Bacteria</taxon>
        <taxon>Bacillati</taxon>
        <taxon>Mycoplasmatota</taxon>
        <taxon>Mollicutes</taxon>
        <taxon>Mycoplasmataceae</taxon>
        <taxon>Mycoplasma</taxon>
    </lineage>
</organism>
<dbReference type="EMBL" id="LWUJ01000010">
    <property type="protein sequence ID" value="OAL10588.1"/>
    <property type="molecule type" value="Genomic_DNA"/>
</dbReference>
<accession>A0A1A9QEC3</accession>
<dbReference type="Proteomes" id="UP000077623">
    <property type="component" value="Unassembled WGS sequence"/>
</dbReference>
<dbReference type="AlphaFoldDB" id="A0A1A9QEC3"/>
<dbReference type="RefSeq" id="WP_187149823.1">
    <property type="nucleotide sequence ID" value="NZ_LWUJ01000010.1"/>
</dbReference>
<name>A0A1A9QEC3_9MOLU</name>
<dbReference type="STRING" id="432608.A6V39_00790"/>
<protein>
    <submittedName>
        <fullName evidence="1">Uncharacterized protein</fullName>
    </submittedName>
</protein>
<comment type="caution">
    <text evidence="1">The sequence shown here is derived from an EMBL/GenBank/DDBJ whole genome shotgun (WGS) entry which is preliminary data.</text>
</comment>